<gene>
    <name evidence="2" type="ORF">BegalDRAFT_1641</name>
</gene>
<evidence type="ECO:0000313" key="3">
    <source>
        <dbReference type="Proteomes" id="UP000005744"/>
    </source>
</evidence>
<feature type="transmembrane region" description="Helical" evidence="1">
    <location>
        <begin position="12"/>
        <end position="34"/>
    </location>
</feature>
<evidence type="ECO:0000313" key="2">
    <source>
        <dbReference type="EMBL" id="EIJ42520.1"/>
    </source>
</evidence>
<dbReference type="AlphaFoldDB" id="I3CFX7"/>
<organism evidence="2 3">
    <name type="scientific">Beggiatoa alba B18LD</name>
    <dbReference type="NCBI Taxonomy" id="395493"/>
    <lineage>
        <taxon>Bacteria</taxon>
        <taxon>Pseudomonadati</taxon>
        <taxon>Pseudomonadota</taxon>
        <taxon>Gammaproteobacteria</taxon>
        <taxon>Thiotrichales</taxon>
        <taxon>Thiotrichaceae</taxon>
        <taxon>Beggiatoa</taxon>
    </lineage>
</organism>
<keyword evidence="3" id="KW-1185">Reference proteome</keyword>
<dbReference type="RefSeq" id="WP_002685535.1">
    <property type="nucleotide sequence ID" value="NZ_JH600070.1"/>
</dbReference>
<protein>
    <submittedName>
        <fullName evidence="2">Uncharacterized protein</fullName>
    </submittedName>
</protein>
<dbReference type="EMBL" id="JH600070">
    <property type="protein sequence ID" value="EIJ42520.1"/>
    <property type="molecule type" value="Genomic_DNA"/>
</dbReference>
<name>I3CFX7_9GAMM</name>
<keyword evidence="1" id="KW-1133">Transmembrane helix</keyword>
<dbReference type="HOGENOM" id="CLU_760620_0_0_6"/>
<dbReference type="OrthoDB" id="3199629at2"/>
<dbReference type="Proteomes" id="UP000005744">
    <property type="component" value="Unassembled WGS sequence"/>
</dbReference>
<keyword evidence="1" id="KW-0812">Transmembrane</keyword>
<accession>I3CFX7</accession>
<sequence length="402" mass="43168">MDNTATTKSTNWLFWLGFFVVIIVLALITTFAAIRGGQQLVNKNKTVIAQEDITDLPAPTPVIDLILNGQTHTVDEKTIGHLPTLTEKTLNEQKIQKNNEIAQLIQTEIDAAFEPALQNIPAFTDWYYSLTGEYSRYLTAVTGDMGDFLADKMHETIFKSANFSETINAKQQLFDTQLTQDFQESTSVLKQTLLDFLTQNALPAETPTVQVTSSKDETTNLLSVLDKHLAITSADIGKQVVAGLAGTAVGVVAVKGLGALVIKKTIAKVAGTSLFKTAGALLAKLAAKAAVKGGGAGAATVGGAAVCAPLGPGALACGAVAGIATWLLVDEAFIKLDEAINREAFEAEIRQAIIHQRDEIKRDLTTVYVNVFNERINAVSLDMSKHVENIQKTFIPADALRK</sequence>
<dbReference type="eggNOG" id="ENOG5032YA4">
    <property type="taxonomic scope" value="Bacteria"/>
</dbReference>
<dbReference type="STRING" id="395493.BegalDRAFT_1641"/>
<proteinExistence type="predicted"/>
<evidence type="ECO:0000256" key="1">
    <source>
        <dbReference type="SAM" id="Phobius"/>
    </source>
</evidence>
<reference evidence="2 3" key="1">
    <citation type="submission" date="2011-11" db="EMBL/GenBank/DDBJ databases">
        <title>Improved High-Quality Draft sequence of Beggiatoa alba B18lD.</title>
        <authorList>
            <consortium name="US DOE Joint Genome Institute"/>
            <person name="Lucas S."/>
            <person name="Han J."/>
            <person name="Lapidus A."/>
            <person name="Cheng J.-F."/>
            <person name="Goodwin L."/>
            <person name="Pitluck S."/>
            <person name="Peters L."/>
            <person name="Mikhailova N."/>
            <person name="Held B."/>
            <person name="Detter J.C."/>
            <person name="Han C."/>
            <person name="Tapia R."/>
            <person name="Land M."/>
            <person name="Hauser L."/>
            <person name="Kyrpides N."/>
            <person name="Ivanova N."/>
            <person name="Pagani I."/>
            <person name="Samuel K."/>
            <person name="Teske A."/>
            <person name="Mueller J."/>
            <person name="Woyke T."/>
        </authorList>
    </citation>
    <scope>NUCLEOTIDE SEQUENCE [LARGE SCALE GENOMIC DNA]</scope>
    <source>
        <strain evidence="2 3">B18LD</strain>
    </source>
</reference>
<keyword evidence="1" id="KW-0472">Membrane</keyword>